<dbReference type="OrthoDB" id="249703at2759"/>
<dbReference type="SMART" id="SM01183">
    <property type="entry name" value="EF1G"/>
    <property type="match status" value="1"/>
</dbReference>
<dbReference type="InterPro" id="IPR036282">
    <property type="entry name" value="Glutathione-S-Trfase_C_sf"/>
</dbReference>
<dbReference type="InterPro" id="IPR040079">
    <property type="entry name" value="Glutathione_S-Trfase"/>
</dbReference>
<feature type="domain" description="GST N-terminal" evidence="6">
    <location>
        <begin position="29"/>
        <end position="111"/>
    </location>
</feature>
<dbReference type="FunFam" id="3.40.30.10:FF:000142">
    <property type="entry name" value="Elongation factor 1 gamma"/>
    <property type="match status" value="1"/>
</dbReference>
<evidence type="ECO:0000259" key="6">
    <source>
        <dbReference type="PROSITE" id="PS50404"/>
    </source>
</evidence>
<dbReference type="PROSITE" id="PS50040">
    <property type="entry name" value="EF1G_C"/>
    <property type="match status" value="1"/>
</dbReference>
<dbReference type="AlphaFoldDB" id="A0A4Q9MWI4"/>
<evidence type="ECO:0000256" key="4">
    <source>
        <dbReference type="SAM" id="MobiDB-lite"/>
    </source>
</evidence>
<dbReference type="SFLD" id="SFLDG00358">
    <property type="entry name" value="Main_(cytGST)"/>
    <property type="match status" value="1"/>
</dbReference>
<feature type="domain" description="EF-1-gamma C-terminal" evidence="5">
    <location>
        <begin position="287"/>
        <end position="446"/>
    </location>
</feature>
<name>A0A4Q9MWI4_9APHY</name>
<dbReference type="EMBL" id="ML143402">
    <property type="protein sequence ID" value="TBU31032.1"/>
    <property type="molecule type" value="Genomic_DNA"/>
</dbReference>
<feature type="region of interest" description="Disordered" evidence="4">
    <location>
        <begin position="1"/>
        <end position="22"/>
    </location>
</feature>
<feature type="region of interest" description="Disordered" evidence="4">
    <location>
        <begin position="248"/>
        <end position="297"/>
    </location>
</feature>
<dbReference type="Pfam" id="PF00647">
    <property type="entry name" value="EF1G"/>
    <property type="match status" value="1"/>
</dbReference>
<organism evidence="8">
    <name type="scientific">Dichomitus squalens</name>
    <dbReference type="NCBI Taxonomy" id="114155"/>
    <lineage>
        <taxon>Eukaryota</taxon>
        <taxon>Fungi</taxon>
        <taxon>Dikarya</taxon>
        <taxon>Basidiomycota</taxon>
        <taxon>Agaricomycotina</taxon>
        <taxon>Agaricomycetes</taxon>
        <taxon>Polyporales</taxon>
        <taxon>Polyporaceae</taxon>
        <taxon>Dichomitus</taxon>
    </lineage>
</organism>
<sequence>MITKNLADRSLPLTSPHFPPYSHNHKMSSIGTLWTTPQQGKGKIIRAAAALGGLQVDLPEHYVHFEDNKKPEFLAKFPHGKIPAFEGKDGFKLFEGSAIARYVASLAPNSNLLGTSTKEAALVDQWVSFADSEIGSFTGVIFGLVNGRITPYTKPVHTHFAERQLRSLKTLDTILATRTFLVNERISLADLTVAAEIQRAMNVTIDAPIRAQIPNVIRHVETIVNQPQLKEIYGELQYLEKALAFTPPPKEKKEAKPAAAPAPKAEKKKKEEEEEEEDDIPKEEPKAKNPLDSLPKSSFNLEDWKRAYSNKDTRGPDGALEWFYQNYDPEGFSVWRVDFKYNNELTQTFMSSNQIGGFFNRLEASRKYLFGSMGVLGETNNSIISGVLIARGQDIKPVVDVAPDWESYEYKRLDLNNPEDKAFFEAALAWDLEVDGKKWVDGKNFK</sequence>
<dbReference type="GO" id="GO:0003746">
    <property type="term" value="F:translation elongation factor activity"/>
    <property type="evidence" value="ECO:0007669"/>
    <property type="project" value="UniProtKB-UniRule"/>
</dbReference>
<dbReference type="Gene3D" id="3.40.30.10">
    <property type="entry name" value="Glutaredoxin"/>
    <property type="match status" value="1"/>
</dbReference>
<dbReference type="SFLD" id="SFLDS00019">
    <property type="entry name" value="Glutathione_Transferase_(cytos"/>
    <property type="match status" value="1"/>
</dbReference>
<dbReference type="InterPro" id="IPR036433">
    <property type="entry name" value="EF1B_G_C_sf"/>
</dbReference>
<evidence type="ECO:0000256" key="3">
    <source>
        <dbReference type="PROSITE-ProRule" id="PRU00519"/>
    </source>
</evidence>
<dbReference type="Proteomes" id="UP000292957">
    <property type="component" value="Unassembled WGS sequence"/>
</dbReference>
<dbReference type="Pfam" id="PF02798">
    <property type="entry name" value="GST_N"/>
    <property type="match status" value="1"/>
</dbReference>
<evidence type="ECO:0000313" key="8">
    <source>
        <dbReference type="EMBL" id="TBU31032.1"/>
    </source>
</evidence>
<dbReference type="CDD" id="cd03044">
    <property type="entry name" value="GST_N_EF1Bgamma"/>
    <property type="match status" value="1"/>
</dbReference>
<proteinExistence type="predicted"/>
<dbReference type="PANTHER" id="PTHR43986:SF1">
    <property type="entry name" value="ELONGATION FACTOR 1-GAMMA"/>
    <property type="match status" value="1"/>
</dbReference>
<dbReference type="InterPro" id="IPR001662">
    <property type="entry name" value="EF1B_G_C"/>
</dbReference>
<keyword evidence="1 3" id="KW-0251">Elongation factor</keyword>
<feature type="domain" description="GST C-terminal" evidence="7">
    <location>
        <begin position="116"/>
        <end position="245"/>
    </location>
</feature>
<keyword evidence="2 3" id="KW-0648">Protein biosynthesis</keyword>
<dbReference type="SUPFAM" id="SSF89942">
    <property type="entry name" value="eEF1-gamma domain"/>
    <property type="match status" value="1"/>
</dbReference>
<dbReference type="InterPro" id="IPR004046">
    <property type="entry name" value="GST_C"/>
</dbReference>
<evidence type="ECO:0000256" key="2">
    <source>
        <dbReference type="ARBA" id="ARBA00022917"/>
    </source>
</evidence>
<dbReference type="GO" id="GO:0005634">
    <property type="term" value="C:nucleus"/>
    <property type="evidence" value="ECO:0007669"/>
    <property type="project" value="TreeGrafter"/>
</dbReference>
<dbReference type="Gene3D" id="3.30.70.1010">
    <property type="entry name" value="Translation elongation factor EF1B, gamma chain, conserved domain"/>
    <property type="match status" value="1"/>
</dbReference>
<dbReference type="InterPro" id="IPR050802">
    <property type="entry name" value="EF-GSTs"/>
</dbReference>
<dbReference type="FunFam" id="1.20.1050.10:FF:000006">
    <property type="entry name" value="Elongation factor 1 gamma"/>
    <property type="match status" value="1"/>
</dbReference>
<dbReference type="InterPro" id="IPR004045">
    <property type="entry name" value="Glutathione_S-Trfase_N"/>
</dbReference>
<dbReference type="PANTHER" id="PTHR43986">
    <property type="entry name" value="ELONGATION FACTOR 1-GAMMA"/>
    <property type="match status" value="1"/>
</dbReference>
<evidence type="ECO:0000259" key="7">
    <source>
        <dbReference type="PROSITE" id="PS50405"/>
    </source>
</evidence>
<evidence type="ECO:0000256" key="1">
    <source>
        <dbReference type="ARBA" id="ARBA00022768"/>
    </source>
</evidence>
<evidence type="ECO:0000259" key="5">
    <source>
        <dbReference type="PROSITE" id="PS50040"/>
    </source>
</evidence>
<gene>
    <name evidence="8" type="ORF">BD311DRAFT_753702</name>
</gene>
<dbReference type="Pfam" id="PF00043">
    <property type="entry name" value="GST_C"/>
    <property type="match status" value="1"/>
</dbReference>
<dbReference type="InterPro" id="IPR036249">
    <property type="entry name" value="Thioredoxin-like_sf"/>
</dbReference>
<dbReference type="SUPFAM" id="SSF52833">
    <property type="entry name" value="Thioredoxin-like"/>
    <property type="match status" value="1"/>
</dbReference>
<dbReference type="CDD" id="cd03181">
    <property type="entry name" value="GST_C_EF1Bgamma_like"/>
    <property type="match status" value="1"/>
</dbReference>
<feature type="compositionally biased region" description="Acidic residues" evidence="4">
    <location>
        <begin position="272"/>
        <end position="281"/>
    </location>
</feature>
<dbReference type="GO" id="GO:0005737">
    <property type="term" value="C:cytoplasm"/>
    <property type="evidence" value="ECO:0007669"/>
    <property type="project" value="TreeGrafter"/>
</dbReference>
<dbReference type="InterPro" id="IPR010987">
    <property type="entry name" value="Glutathione-S-Trfase_C-like"/>
</dbReference>
<dbReference type="PROSITE" id="PS50404">
    <property type="entry name" value="GST_NTER"/>
    <property type="match status" value="1"/>
</dbReference>
<reference evidence="8" key="1">
    <citation type="submission" date="2019-01" db="EMBL/GenBank/DDBJ databases">
        <title>Draft genome sequences of three monokaryotic isolates of the white-rot basidiomycete fungus Dichomitus squalens.</title>
        <authorList>
            <consortium name="DOE Joint Genome Institute"/>
            <person name="Lopez S.C."/>
            <person name="Andreopoulos B."/>
            <person name="Pangilinan J."/>
            <person name="Lipzen A."/>
            <person name="Riley R."/>
            <person name="Ahrendt S."/>
            <person name="Ng V."/>
            <person name="Barry K."/>
            <person name="Daum C."/>
            <person name="Grigoriev I.V."/>
            <person name="Hilden K.S."/>
            <person name="Makela M.R."/>
            <person name="de Vries R.P."/>
        </authorList>
    </citation>
    <scope>NUCLEOTIDE SEQUENCE [LARGE SCALE GENOMIC DNA]</scope>
    <source>
        <strain evidence="8">OM18370.1</strain>
    </source>
</reference>
<protein>
    <submittedName>
        <fullName evidence="8">Elongation factor 1-gamma</fullName>
    </submittedName>
</protein>
<dbReference type="Gene3D" id="1.20.1050.10">
    <property type="match status" value="1"/>
</dbReference>
<dbReference type="PROSITE" id="PS50405">
    <property type="entry name" value="GST_CTER"/>
    <property type="match status" value="1"/>
</dbReference>
<accession>A0A4Q9MWI4</accession>
<dbReference type="FunFam" id="3.30.70.1010:FF:000001">
    <property type="entry name" value="Elongation factor 1-gamma 1"/>
    <property type="match status" value="1"/>
</dbReference>
<dbReference type="SUPFAM" id="SSF47616">
    <property type="entry name" value="GST C-terminal domain-like"/>
    <property type="match status" value="1"/>
</dbReference>